<feature type="region of interest" description="Disordered" evidence="1">
    <location>
        <begin position="1"/>
        <end position="47"/>
    </location>
</feature>
<keyword evidence="4" id="KW-1185">Reference proteome</keyword>
<reference evidence="2" key="1">
    <citation type="journal article" date="2016" name="Nat. Genet.">
        <title>A high-quality carrot genome assembly provides new insights into carotenoid accumulation and asterid genome evolution.</title>
        <authorList>
            <person name="Iorizzo M."/>
            <person name="Ellison S."/>
            <person name="Senalik D."/>
            <person name="Zeng P."/>
            <person name="Satapoomin P."/>
            <person name="Huang J."/>
            <person name="Bowman M."/>
            <person name="Iovene M."/>
            <person name="Sanseverino W."/>
            <person name="Cavagnaro P."/>
            <person name="Yildiz M."/>
            <person name="Macko-Podgorni A."/>
            <person name="Moranska E."/>
            <person name="Grzebelus E."/>
            <person name="Grzebelus D."/>
            <person name="Ashrafi H."/>
            <person name="Zheng Z."/>
            <person name="Cheng S."/>
            <person name="Spooner D."/>
            <person name="Van Deynze A."/>
            <person name="Simon P."/>
        </authorList>
    </citation>
    <scope>NUCLEOTIDE SEQUENCE [LARGE SCALE GENOMIC DNA]</scope>
    <source>
        <tissue evidence="2">Leaf</tissue>
    </source>
</reference>
<sequence length="96" mass="10580">MRTVIDGDQNQLPAADSHVAPAPVGYPTKDGDAAPAASGPVETQSRDGLSDCAKSVLWRITERAKYLYSGFIFVYSFMNSVMCLKECNIKKWLQHN</sequence>
<gene>
    <name evidence="2" type="ORF">DCAR_012587</name>
    <name evidence="3" type="ORF">DCAR_0314257</name>
</gene>
<evidence type="ECO:0000313" key="3">
    <source>
        <dbReference type="EMBL" id="WOG94960.1"/>
    </source>
</evidence>
<organism evidence="2">
    <name type="scientific">Daucus carota subsp. sativus</name>
    <name type="common">Carrot</name>
    <dbReference type="NCBI Taxonomy" id="79200"/>
    <lineage>
        <taxon>Eukaryota</taxon>
        <taxon>Viridiplantae</taxon>
        <taxon>Streptophyta</taxon>
        <taxon>Embryophyta</taxon>
        <taxon>Tracheophyta</taxon>
        <taxon>Spermatophyta</taxon>
        <taxon>Magnoliopsida</taxon>
        <taxon>eudicotyledons</taxon>
        <taxon>Gunneridae</taxon>
        <taxon>Pentapetalae</taxon>
        <taxon>asterids</taxon>
        <taxon>campanulids</taxon>
        <taxon>Apiales</taxon>
        <taxon>Apiaceae</taxon>
        <taxon>Apioideae</taxon>
        <taxon>Scandiceae</taxon>
        <taxon>Daucinae</taxon>
        <taxon>Daucus</taxon>
        <taxon>Daucus sect. Daucus</taxon>
    </lineage>
</organism>
<dbReference type="EMBL" id="LNRQ01000003">
    <property type="protein sequence ID" value="KZN03831.1"/>
    <property type="molecule type" value="Genomic_DNA"/>
</dbReference>
<name>A0A169WFE4_DAUCS</name>
<proteinExistence type="predicted"/>
<evidence type="ECO:0000256" key="1">
    <source>
        <dbReference type="SAM" id="MobiDB-lite"/>
    </source>
</evidence>
<evidence type="ECO:0000313" key="2">
    <source>
        <dbReference type="EMBL" id="KZN03831.1"/>
    </source>
</evidence>
<accession>A0A169WFE4</accession>
<protein>
    <submittedName>
        <fullName evidence="2">Uncharacterized protein</fullName>
    </submittedName>
</protein>
<dbReference type="EMBL" id="CP093345">
    <property type="protein sequence ID" value="WOG94960.1"/>
    <property type="molecule type" value="Genomic_DNA"/>
</dbReference>
<evidence type="ECO:0000313" key="4">
    <source>
        <dbReference type="Proteomes" id="UP000077755"/>
    </source>
</evidence>
<dbReference type="Gramene" id="KZN03831">
    <property type="protein sequence ID" value="KZN03831"/>
    <property type="gene ID" value="DCAR_012587"/>
</dbReference>
<dbReference type="AlphaFoldDB" id="A0A169WFE4"/>
<dbReference type="Proteomes" id="UP000077755">
    <property type="component" value="Chromosome 3"/>
</dbReference>
<reference evidence="3" key="2">
    <citation type="submission" date="2022-03" db="EMBL/GenBank/DDBJ databases">
        <title>Draft title - Genomic analysis of global carrot germplasm unveils the trajectory of domestication and the origin of high carotenoid orange carrot.</title>
        <authorList>
            <person name="Iorizzo M."/>
            <person name="Ellison S."/>
            <person name="Senalik D."/>
            <person name="Macko-Podgorni A."/>
            <person name="Grzebelus D."/>
            <person name="Bostan H."/>
            <person name="Rolling W."/>
            <person name="Curaba J."/>
            <person name="Simon P."/>
        </authorList>
    </citation>
    <scope>NUCLEOTIDE SEQUENCE</scope>
    <source>
        <tissue evidence="3">Leaf</tissue>
    </source>
</reference>